<sequence length="248" mass="26596">MGRLVRRGGGEQEEGEPAPEPSPSGTPSPGTSLPELPSPSPGDGEEEAGAGEDGAADDSEEDEEDREVSQECRVQEGSSELSEEELKELLRACQEAQERDEVPEFTVREGGDDGRFVAGTAESGLSADRLAMSGASFDGVVEYPTADGPRRYLKLSMDEARFSGAEQWFRHDGTITTLDLPAMTMSGDVVMHVTRMEARILGIKLTFTPDFPPPLLLPSMTVTDLEVDQPLAQAGTVDIDGLEENVEP</sequence>
<dbReference type="RefSeq" id="WP_312863455.1">
    <property type="nucleotide sequence ID" value="NZ_BAAAYY010000031.1"/>
</dbReference>
<protein>
    <submittedName>
        <fullName evidence="2">Uncharacterized protein</fullName>
    </submittedName>
</protein>
<dbReference type="Proteomes" id="UP000589036">
    <property type="component" value="Unassembled WGS sequence"/>
</dbReference>
<name>A0A852TZR8_9ACTN</name>
<comment type="caution">
    <text evidence="2">The sequence shown here is derived from an EMBL/GenBank/DDBJ whole genome shotgun (WGS) entry which is preliminary data.</text>
</comment>
<accession>A0A852TZR8</accession>
<proteinExistence type="predicted"/>
<keyword evidence="3" id="KW-1185">Reference proteome</keyword>
<gene>
    <name evidence="2" type="ORF">HDA32_004441</name>
</gene>
<feature type="compositionally biased region" description="Acidic residues" evidence="1">
    <location>
        <begin position="43"/>
        <end position="66"/>
    </location>
</feature>
<evidence type="ECO:0000313" key="3">
    <source>
        <dbReference type="Proteomes" id="UP000589036"/>
    </source>
</evidence>
<evidence type="ECO:0000313" key="2">
    <source>
        <dbReference type="EMBL" id="NYE49321.1"/>
    </source>
</evidence>
<feature type="region of interest" description="Disordered" evidence="1">
    <location>
        <begin position="1"/>
        <end position="84"/>
    </location>
</feature>
<reference evidence="2 3" key="1">
    <citation type="submission" date="2020-07" db="EMBL/GenBank/DDBJ databases">
        <title>Sequencing the genomes of 1000 actinobacteria strains.</title>
        <authorList>
            <person name="Klenk H.-P."/>
        </authorList>
    </citation>
    <scope>NUCLEOTIDE SEQUENCE [LARGE SCALE GENOMIC DNA]</scope>
    <source>
        <strain evidence="2 3">CXB654</strain>
    </source>
</reference>
<dbReference type="EMBL" id="JACCCC010000001">
    <property type="protein sequence ID" value="NYE49321.1"/>
    <property type="molecule type" value="Genomic_DNA"/>
</dbReference>
<evidence type="ECO:0000256" key="1">
    <source>
        <dbReference type="SAM" id="MobiDB-lite"/>
    </source>
</evidence>
<organism evidence="2 3">
    <name type="scientific">Spinactinospora alkalitolerans</name>
    <dbReference type="NCBI Taxonomy" id="687207"/>
    <lineage>
        <taxon>Bacteria</taxon>
        <taxon>Bacillati</taxon>
        <taxon>Actinomycetota</taxon>
        <taxon>Actinomycetes</taxon>
        <taxon>Streptosporangiales</taxon>
        <taxon>Nocardiopsidaceae</taxon>
        <taxon>Spinactinospora</taxon>
    </lineage>
</organism>
<dbReference type="AlphaFoldDB" id="A0A852TZR8"/>